<reference evidence="2 3" key="1">
    <citation type="journal article" date="2014" name="Genome Announc.">
        <title>Genome Sequence of Afipia felis Strain 76713, Isolated in Hospital Water Using an Amoeba Co-Culture Procedure.</title>
        <authorList>
            <person name="Benamar S."/>
            <person name="La Scola B."/>
            <person name="Croce O."/>
        </authorList>
    </citation>
    <scope>NUCLEOTIDE SEQUENCE [LARGE SCALE GENOMIC DNA]</scope>
    <source>
        <strain evidence="2 3">76713</strain>
    </source>
</reference>
<dbReference type="RefSeq" id="WP_009337430.1">
    <property type="nucleotide sequence ID" value="NZ_CCAZ020000001.1"/>
</dbReference>
<dbReference type="STRING" id="1035.BN961_00296"/>
<keyword evidence="3" id="KW-1185">Reference proteome</keyword>
<name>A0A090MKV5_AFIFE</name>
<dbReference type="PANTHER" id="PTHR30383:SF5">
    <property type="entry name" value="SGNH HYDROLASE-TYPE ESTERASE DOMAIN-CONTAINING PROTEIN"/>
    <property type="match status" value="1"/>
</dbReference>
<keyword evidence="1" id="KW-0732">Signal</keyword>
<evidence type="ECO:0000313" key="3">
    <source>
        <dbReference type="Proteomes" id="UP000035762"/>
    </source>
</evidence>
<comment type="caution">
    <text evidence="2">The sequence shown here is derived from an EMBL/GenBank/DDBJ whole genome shotgun (WGS) entry which is preliminary data.</text>
</comment>
<dbReference type="InterPro" id="IPR036514">
    <property type="entry name" value="SGNH_hydro_sf"/>
</dbReference>
<gene>
    <name evidence="2" type="ORF">BN961_00296</name>
</gene>
<organism evidence="2 3">
    <name type="scientific">Afipia felis</name>
    <name type="common">Cat scratch disease bacillus</name>
    <dbReference type="NCBI Taxonomy" id="1035"/>
    <lineage>
        <taxon>Bacteria</taxon>
        <taxon>Pseudomonadati</taxon>
        <taxon>Pseudomonadota</taxon>
        <taxon>Alphaproteobacteria</taxon>
        <taxon>Hyphomicrobiales</taxon>
        <taxon>Nitrobacteraceae</taxon>
        <taxon>Afipia</taxon>
    </lineage>
</organism>
<feature type="signal peptide" evidence="1">
    <location>
        <begin position="1"/>
        <end position="28"/>
    </location>
</feature>
<feature type="chain" id="PRO_5001859923" evidence="1">
    <location>
        <begin position="29"/>
        <end position="252"/>
    </location>
</feature>
<sequence>MGAAIRFPRLLQCCVALALAAWPVASDARDLSPAETCLAVNEGLSLGAPLPHTAEALKAHRPLRIVAIGSSSTVGLWMIRKEKTYPGVMRSELLRLDPTMQIEIVNSGRNGDTIPGNIARFPRDVFAYQPDLVIWQMGGNDFTWGEGADSLEHKIASGVAMLRAHGADVILMDQQYTPVILTTDYAKMQEAIAAVARDQQVAYLPRFDMLHKTVEAGVSIVSLSAFDGLHMSGDAYDCTGRVLARAIMAAVR</sequence>
<evidence type="ECO:0000313" key="2">
    <source>
        <dbReference type="EMBL" id="CEG06917.1"/>
    </source>
</evidence>
<evidence type="ECO:0000256" key="1">
    <source>
        <dbReference type="SAM" id="SignalP"/>
    </source>
</evidence>
<dbReference type="InterPro" id="IPR051532">
    <property type="entry name" value="Ester_Hydrolysis_Enzymes"/>
</dbReference>
<protein>
    <submittedName>
        <fullName evidence="2">Arylesterase</fullName>
    </submittedName>
</protein>
<proteinExistence type="predicted"/>
<dbReference type="InterPro" id="IPR057572">
    <property type="entry name" value="NonGDSL"/>
</dbReference>
<dbReference type="Proteomes" id="UP000035762">
    <property type="component" value="Unassembled WGS sequence"/>
</dbReference>
<dbReference type="SUPFAM" id="SSF52266">
    <property type="entry name" value="SGNH hydrolase"/>
    <property type="match status" value="1"/>
</dbReference>
<dbReference type="Gene3D" id="3.40.50.1110">
    <property type="entry name" value="SGNH hydrolase"/>
    <property type="match status" value="1"/>
</dbReference>
<dbReference type="AlphaFoldDB" id="A0A090MKV5"/>
<dbReference type="GO" id="GO:0004622">
    <property type="term" value="F:phosphatidylcholine lysophospholipase activity"/>
    <property type="evidence" value="ECO:0007669"/>
    <property type="project" value="TreeGrafter"/>
</dbReference>
<accession>A0A090MKV5</accession>
<dbReference type="OrthoDB" id="7203637at2"/>
<dbReference type="EMBL" id="CCAZ020000001">
    <property type="protein sequence ID" value="CEG06917.1"/>
    <property type="molecule type" value="Genomic_DNA"/>
</dbReference>
<dbReference type="Pfam" id="PF25182">
    <property type="entry name" value="NonGDSL"/>
    <property type="match status" value="1"/>
</dbReference>
<dbReference type="PANTHER" id="PTHR30383">
    <property type="entry name" value="THIOESTERASE 1/PROTEASE 1/LYSOPHOSPHOLIPASE L1"/>
    <property type="match status" value="1"/>
</dbReference>